<name>A0A6A6PK56_9PEZI</name>
<feature type="compositionally biased region" description="Low complexity" evidence="1">
    <location>
        <begin position="194"/>
        <end position="210"/>
    </location>
</feature>
<evidence type="ECO:0000313" key="2">
    <source>
        <dbReference type="EMBL" id="KAF2480399.1"/>
    </source>
</evidence>
<dbReference type="EMBL" id="MU001639">
    <property type="protein sequence ID" value="KAF2480399.1"/>
    <property type="molecule type" value="Genomic_DNA"/>
</dbReference>
<organism evidence="2 3">
    <name type="scientific">Neohortaea acidophila</name>
    <dbReference type="NCBI Taxonomy" id="245834"/>
    <lineage>
        <taxon>Eukaryota</taxon>
        <taxon>Fungi</taxon>
        <taxon>Dikarya</taxon>
        <taxon>Ascomycota</taxon>
        <taxon>Pezizomycotina</taxon>
        <taxon>Dothideomycetes</taxon>
        <taxon>Dothideomycetidae</taxon>
        <taxon>Mycosphaerellales</taxon>
        <taxon>Teratosphaeriaceae</taxon>
        <taxon>Neohortaea</taxon>
    </lineage>
</organism>
<dbReference type="GeneID" id="54478498"/>
<gene>
    <name evidence="2" type="ORF">BDY17DRAFT_326305</name>
</gene>
<feature type="region of interest" description="Disordered" evidence="1">
    <location>
        <begin position="27"/>
        <end position="51"/>
    </location>
</feature>
<accession>A0A6A6PK56</accession>
<evidence type="ECO:0000256" key="1">
    <source>
        <dbReference type="SAM" id="MobiDB-lite"/>
    </source>
</evidence>
<protein>
    <submittedName>
        <fullName evidence="2">Uncharacterized protein</fullName>
    </submittedName>
</protein>
<reference evidence="2" key="1">
    <citation type="journal article" date="2020" name="Stud. Mycol.">
        <title>101 Dothideomycetes genomes: a test case for predicting lifestyles and emergence of pathogens.</title>
        <authorList>
            <person name="Haridas S."/>
            <person name="Albert R."/>
            <person name="Binder M."/>
            <person name="Bloem J."/>
            <person name="Labutti K."/>
            <person name="Salamov A."/>
            <person name="Andreopoulos B."/>
            <person name="Baker S."/>
            <person name="Barry K."/>
            <person name="Bills G."/>
            <person name="Bluhm B."/>
            <person name="Cannon C."/>
            <person name="Castanera R."/>
            <person name="Culley D."/>
            <person name="Daum C."/>
            <person name="Ezra D."/>
            <person name="Gonzalez J."/>
            <person name="Henrissat B."/>
            <person name="Kuo A."/>
            <person name="Liang C."/>
            <person name="Lipzen A."/>
            <person name="Lutzoni F."/>
            <person name="Magnuson J."/>
            <person name="Mondo S."/>
            <person name="Nolan M."/>
            <person name="Ohm R."/>
            <person name="Pangilinan J."/>
            <person name="Park H.-J."/>
            <person name="Ramirez L."/>
            <person name="Alfaro M."/>
            <person name="Sun H."/>
            <person name="Tritt A."/>
            <person name="Yoshinaga Y."/>
            <person name="Zwiers L.-H."/>
            <person name="Turgeon B."/>
            <person name="Goodwin S."/>
            <person name="Spatafora J."/>
            <person name="Crous P."/>
            <person name="Grigoriev I."/>
        </authorList>
    </citation>
    <scope>NUCLEOTIDE SEQUENCE</scope>
    <source>
        <strain evidence="2">CBS 113389</strain>
    </source>
</reference>
<dbReference type="RefSeq" id="XP_033586969.1">
    <property type="nucleotide sequence ID" value="XM_033737496.1"/>
</dbReference>
<sequence>MSAQLAQSHHQRRGFRRLPSAEKLLLPVYSPGEGPRSPVASPRVSGAERRSGAVETSLLDAGVTSALVVKKNDLRSPVVGTPEKVRSYRLEGEGGPVAQGKRRALVGLSLRVLRGVTSWCRRAREVVRERVWIGDEDNEPVGSALEWKLTPMEEAKRLVELHSLQICPRLRWRGPSSSLACLVASPATTEQVEEPQSASPAPAAPATPFESAPDTPFEVPIYYAHEAWTPADAFTLSLAEEAKEAEALFARLVEGVTQSFEMGQFDEANVAARFEMLEEWSSGETWFTEQEVEEYRRLIC</sequence>
<proteinExistence type="predicted"/>
<dbReference type="AlphaFoldDB" id="A0A6A6PK56"/>
<keyword evidence="3" id="KW-1185">Reference proteome</keyword>
<feature type="region of interest" description="Disordered" evidence="1">
    <location>
        <begin position="190"/>
        <end position="210"/>
    </location>
</feature>
<dbReference type="Proteomes" id="UP000799767">
    <property type="component" value="Unassembled WGS sequence"/>
</dbReference>
<evidence type="ECO:0000313" key="3">
    <source>
        <dbReference type="Proteomes" id="UP000799767"/>
    </source>
</evidence>